<accession>A0ABT4JBH2</accession>
<comment type="caution">
    <text evidence="2">The sequence shown here is derived from an EMBL/GenBank/DDBJ whole genome shotgun (WGS) entry which is preliminary data.</text>
</comment>
<keyword evidence="1" id="KW-0472">Membrane</keyword>
<feature type="transmembrane region" description="Helical" evidence="1">
    <location>
        <begin position="7"/>
        <end position="28"/>
    </location>
</feature>
<dbReference type="EMBL" id="JAPTYD010000111">
    <property type="protein sequence ID" value="MCZ0964488.1"/>
    <property type="molecule type" value="Genomic_DNA"/>
</dbReference>
<evidence type="ECO:0000313" key="2">
    <source>
        <dbReference type="EMBL" id="MCZ0964488.1"/>
    </source>
</evidence>
<gene>
    <name evidence="2" type="ORF">OU682_23340</name>
</gene>
<evidence type="ECO:0000256" key="1">
    <source>
        <dbReference type="SAM" id="Phobius"/>
    </source>
</evidence>
<evidence type="ECO:0000313" key="3">
    <source>
        <dbReference type="Proteomes" id="UP001149822"/>
    </source>
</evidence>
<protein>
    <submittedName>
        <fullName evidence="2">Uncharacterized protein</fullName>
    </submittedName>
</protein>
<sequence length="82" mass="8606">MTRAKDYAGWLSLAASPSFAVMAAMTALDGGGLCLSAPGASPMSGMTGMYLLMSIFHLPPWLRLIACLAGFPRNSNLTENNP</sequence>
<dbReference type="Proteomes" id="UP001149822">
    <property type="component" value="Unassembled WGS sequence"/>
</dbReference>
<name>A0ABT4JBH2_9RHOB</name>
<organism evidence="2 3">
    <name type="scientific">Paracoccus benzoatiresistens</name>
    <dbReference type="NCBI Taxonomy" id="2997341"/>
    <lineage>
        <taxon>Bacteria</taxon>
        <taxon>Pseudomonadati</taxon>
        <taxon>Pseudomonadota</taxon>
        <taxon>Alphaproteobacteria</taxon>
        <taxon>Rhodobacterales</taxon>
        <taxon>Paracoccaceae</taxon>
        <taxon>Paracoccus</taxon>
    </lineage>
</organism>
<keyword evidence="3" id="KW-1185">Reference proteome</keyword>
<feature type="transmembrane region" description="Helical" evidence="1">
    <location>
        <begin position="48"/>
        <end position="71"/>
    </location>
</feature>
<dbReference type="RefSeq" id="WP_268944578.1">
    <property type="nucleotide sequence ID" value="NZ_JAPTYD010000111.1"/>
</dbReference>
<reference evidence="2" key="1">
    <citation type="submission" date="2022-12" db="EMBL/GenBank/DDBJ databases">
        <title>Paracoccus sp. EF6 isolated from a lake water.</title>
        <authorList>
            <person name="Liu H."/>
        </authorList>
    </citation>
    <scope>NUCLEOTIDE SEQUENCE</scope>
    <source>
        <strain evidence="2">EF6</strain>
    </source>
</reference>
<proteinExistence type="predicted"/>
<keyword evidence="1" id="KW-1133">Transmembrane helix</keyword>
<keyword evidence="1" id="KW-0812">Transmembrane</keyword>